<dbReference type="Proteomes" id="UP001500523">
    <property type="component" value="Unassembled WGS sequence"/>
</dbReference>
<protein>
    <recommendedName>
        <fullName evidence="1">Ice-binding protein C-terminal domain-containing protein</fullName>
    </recommendedName>
</protein>
<keyword evidence="3" id="KW-1185">Reference proteome</keyword>
<dbReference type="InterPro" id="IPR024079">
    <property type="entry name" value="MetalloPept_cat_dom_sf"/>
</dbReference>
<evidence type="ECO:0000313" key="2">
    <source>
        <dbReference type="EMBL" id="GAA3693835.1"/>
    </source>
</evidence>
<dbReference type="NCBIfam" id="NF038122">
    <property type="entry name" value="metallo_LGF"/>
    <property type="match status" value="1"/>
</dbReference>
<dbReference type="Pfam" id="PF07589">
    <property type="entry name" value="PEP-CTERM"/>
    <property type="match status" value="1"/>
</dbReference>
<gene>
    <name evidence="2" type="ORF">GCM10022268_00880</name>
</gene>
<name>A0ABP7CNH7_9SPHN</name>
<dbReference type="Gene3D" id="3.40.390.10">
    <property type="entry name" value="Collagenase (Catalytic Domain)"/>
    <property type="match status" value="1"/>
</dbReference>
<reference evidence="3" key="1">
    <citation type="journal article" date="2019" name="Int. J. Syst. Evol. Microbiol.">
        <title>The Global Catalogue of Microorganisms (GCM) 10K type strain sequencing project: providing services to taxonomists for standard genome sequencing and annotation.</title>
        <authorList>
            <consortium name="The Broad Institute Genomics Platform"/>
            <consortium name="The Broad Institute Genome Sequencing Center for Infectious Disease"/>
            <person name="Wu L."/>
            <person name="Ma J."/>
        </authorList>
    </citation>
    <scope>NUCLEOTIDE SEQUENCE [LARGE SCALE GENOMIC DNA]</scope>
    <source>
        <strain evidence="3">JCM 17498</strain>
    </source>
</reference>
<dbReference type="NCBIfam" id="NF035944">
    <property type="entry name" value="PEPxxWA-CTERM"/>
    <property type="match status" value="1"/>
</dbReference>
<dbReference type="InterPro" id="IPR013424">
    <property type="entry name" value="Ice-binding_C"/>
</dbReference>
<proteinExistence type="predicted"/>
<evidence type="ECO:0000313" key="3">
    <source>
        <dbReference type="Proteomes" id="UP001500523"/>
    </source>
</evidence>
<dbReference type="SUPFAM" id="SSF55486">
    <property type="entry name" value="Metalloproteases ('zincins'), catalytic domain"/>
    <property type="match status" value="2"/>
</dbReference>
<dbReference type="NCBIfam" id="TIGR02595">
    <property type="entry name" value="PEP_CTERM"/>
    <property type="match status" value="1"/>
</dbReference>
<comment type="caution">
    <text evidence="2">The sequence shown here is derived from an EMBL/GenBank/DDBJ whole genome shotgun (WGS) entry which is preliminary data.</text>
</comment>
<feature type="domain" description="Ice-binding protein C-terminal" evidence="1">
    <location>
        <begin position="361"/>
        <end position="385"/>
    </location>
</feature>
<organism evidence="2 3">
    <name type="scientific">Sphingomonas cynarae</name>
    <dbReference type="NCBI Taxonomy" id="930197"/>
    <lineage>
        <taxon>Bacteria</taxon>
        <taxon>Pseudomonadati</taxon>
        <taxon>Pseudomonadota</taxon>
        <taxon>Alphaproteobacteria</taxon>
        <taxon>Sphingomonadales</taxon>
        <taxon>Sphingomonadaceae</taxon>
        <taxon>Sphingomonas</taxon>
    </lineage>
</organism>
<accession>A0ABP7CNH7</accession>
<evidence type="ECO:0000259" key="1">
    <source>
        <dbReference type="Pfam" id="PF07589"/>
    </source>
</evidence>
<dbReference type="EMBL" id="BAABBF010000001">
    <property type="protein sequence ID" value="GAA3693835.1"/>
    <property type="molecule type" value="Genomic_DNA"/>
</dbReference>
<sequence length="395" mass="41534">MLASNAHAANIILVDRGGVTGSAAERVYQTAAAYYGAMLTNDVDIRFAVSFGPLASGNLGEAGPVGMTYSVADWQSRVTASRSNSLLDQTVVLPTLTNGAAAFIKNGTGANGFGIDTATRMFDNDVDGSQANNNRFLNISTALTRAIGGEAFYGSDNPDQLDGNIFFNSAPAYDFDSSNGLEAGKVDFLSVVLHEMGHALGFTSGLEYADFYGAPNGPVRDFGNTLNFNEYALNTALDMFRYSTDPTGVAPGAGAALDLSVGTASYFSFDGGATAFKNNLFATGSQNGDGSSVSHWKWSPGCNPYNGVMDARICGGNTFAVTALDLAAFDAIGYNVSVDVLGKDNGYFQTTRDIATWFNSAVPEPSTWTMMIAGFGLVGGVMRRRPRSIRVTIAI</sequence>